<dbReference type="AlphaFoldDB" id="A0A939LY79"/>
<evidence type="ECO:0000256" key="1">
    <source>
        <dbReference type="SAM" id="Phobius"/>
    </source>
</evidence>
<proteinExistence type="predicted"/>
<keyword evidence="1" id="KW-0812">Transmembrane</keyword>
<dbReference type="EMBL" id="JAGDYL010000060">
    <property type="protein sequence ID" value="MBO1806667.1"/>
    <property type="molecule type" value="Genomic_DNA"/>
</dbReference>
<keyword evidence="3" id="KW-1185">Reference proteome</keyword>
<keyword evidence="1" id="KW-0472">Membrane</keyword>
<organism evidence="2 3">
    <name type="scientific">Leucobacter ruminantium</name>
    <dbReference type="NCBI Taxonomy" id="1289170"/>
    <lineage>
        <taxon>Bacteria</taxon>
        <taxon>Bacillati</taxon>
        <taxon>Actinomycetota</taxon>
        <taxon>Actinomycetes</taxon>
        <taxon>Micrococcales</taxon>
        <taxon>Microbacteriaceae</taxon>
        <taxon>Leucobacter</taxon>
    </lineage>
</organism>
<comment type="caution">
    <text evidence="2">The sequence shown here is derived from an EMBL/GenBank/DDBJ whole genome shotgun (WGS) entry which is preliminary data.</text>
</comment>
<evidence type="ECO:0000313" key="3">
    <source>
        <dbReference type="Proteomes" id="UP000664398"/>
    </source>
</evidence>
<reference evidence="2" key="1">
    <citation type="submission" date="2021-03" db="EMBL/GenBank/DDBJ databases">
        <title>Leucobacter chromiisoli sp. nov., isolated from chromium-containing soil of chemical plant.</title>
        <authorList>
            <person name="Xu Z."/>
        </authorList>
    </citation>
    <scope>NUCLEOTIDE SEQUENCE</scope>
    <source>
        <strain evidence="2">A2</strain>
    </source>
</reference>
<accession>A0A939LY79</accession>
<protein>
    <submittedName>
        <fullName evidence="2">Uncharacterized protein</fullName>
    </submittedName>
</protein>
<keyword evidence="1" id="KW-1133">Transmembrane helix</keyword>
<evidence type="ECO:0000313" key="2">
    <source>
        <dbReference type="EMBL" id="MBO1806667.1"/>
    </source>
</evidence>
<name>A0A939LY79_9MICO</name>
<dbReference type="Proteomes" id="UP000664398">
    <property type="component" value="Unassembled WGS sequence"/>
</dbReference>
<gene>
    <name evidence="2" type="ORF">J4H91_15335</name>
</gene>
<feature type="transmembrane region" description="Helical" evidence="1">
    <location>
        <begin position="27"/>
        <end position="49"/>
    </location>
</feature>
<dbReference type="RefSeq" id="WP_208047116.1">
    <property type="nucleotide sequence ID" value="NZ_JAGDYL010000060.1"/>
</dbReference>
<sequence length="80" mass="8374">MGAVSSPRCAGSPSSSTEPLAFTGDEYLRGAILALLSFTLLFPFATLLVPTVEMVSGSPPPNLAGLLSYGGFNRWSQRVP</sequence>